<protein>
    <submittedName>
        <fullName evidence="2">Uncharacterized protein</fullName>
    </submittedName>
</protein>
<dbReference type="EMBL" id="CAUJNA010002957">
    <property type="protein sequence ID" value="CAJ1394802.1"/>
    <property type="molecule type" value="Genomic_DNA"/>
</dbReference>
<sequence length="927" mass="102282">MALPALRRVLVRRRGCRLFADFSSRFEEEEAISRQLRDDKSYGSKFLEDVTNTKLRRMAPGAKRAKALFDSAEHQTRKPSQGKPQFRVSATMLDESLHVQFGTLEKIIKEGRKETEEKRQRHLRHVAKEKELRAKQQVIREVRSEKQRQPSEEQNEEQNEERPESSEAAPTAAPTQDEGALVAAKLELAKVEEPLSPEEEALGPRSMLKRVSIARRRLGNTHVEKVDTLLALAKDKQEHPEAKLLAELDSELENLAPRQLSELLLLPRFDPKITAKLLRRVSRQASALDNRNLAAALLAIARLQASREQQVLAEAARAVAALEQAVRKRKFQQLQPLEAAALAVSCAKATVRHARSMRYFGTVLAQSMEEKFEPPTLGRKDLLACLRAFAATWCTECAFLTAAQKHLSGEGVELCLAVAPLPAEHKTPFAQVLQPAQSLTSLVKLASAAGSAGLLDEALRAEMAERLQWLIVEGADELSLRDLGGAMAALGPGHLAVDLLAKQAATAAKSSSRFQDVVDCAEAIAELPRTKAVSDLWQVLCSTCRHPSPSEALRFLAAMAATDTGEGAPHRTRPMSTLADAASRASPDDFCLSALQHWRGIEALLGRRLRRREVALSGDPLPAIRWLCQSDDKFSRRLLLPLLLKVLERAPTHCAVEALGLVARAPLPVHQAALRALREPQAQQALEDLWPELSAWEKPELVMAVGALGIQAACGWLGRLPRELLSSCLWSTAILRCPARGLRGRLGSQHDRDWRLAFAAAVEGDRTLAEELYQEPTEMTAVERYTWQLLRAWLSDTVPEEQFPEDPRNPSKDFGRALQQLGLAYTLVSSFAVLNQPPLVLDFSPLSVLPGIALLRRQILQRHAEEVLTLPDLDDPVQGIAQALVSERPSAFAHLATRAGEVSKVCRPSDDANSGGRGKRPLRACST</sequence>
<dbReference type="AlphaFoldDB" id="A0AA36IVK7"/>
<keyword evidence="3" id="KW-1185">Reference proteome</keyword>
<organism evidence="2 3">
    <name type="scientific">Effrenium voratum</name>
    <dbReference type="NCBI Taxonomy" id="2562239"/>
    <lineage>
        <taxon>Eukaryota</taxon>
        <taxon>Sar</taxon>
        <taxon>Alveolata</taxon>
        <taxon>Dinophyceae</taxon>
        <taxon>Suessiales</taxon>
        <taxon>Symbiodiniaceae</taxon>
        <taxon>Effrenium</taxon>
    </lineage>
</organism>
<comment type="caution">
    <text evidence="2">The sequence shown here is derived from an EMBL/GenBank/DDBJ whole genome shotgun (WGS) entry which is preliminary data.</text>
</comment>
<evidence type="ECO:0000313" key="3">
    <source>
        <dbReference type="Proteomes" id="UP001178507"/>
    </source>
</evidence>
<feature type="compositionally biased region" description="Basic and acidic residues" evidence="1">
    <location>
        <begin position="126"/>
        <end position="151"/>
    </location>
</feature>
<accession>A0AA36IVK7</accession>
<reference evidence="2" key="1">
    <citation type="submission" date="2023-08" db="EMBL/GenBank/DDBJ databases">
        <authorList>
            <person name="Chen Y."/>
            <person name="Shah S."/>
            <person name="Dougan E. K."/>
            <person name="Thang M."/>
            <person name="Chan C."/>
        </authorList>
    </citation>
    <scope>NUCLEOTIDE SEQUENCE</scope>
</reference>
<gene>
    <name evidence="2" type="ORF">EVOR1521_LOCUS19382</name>
</gene>
<evidence type="ECO:0000256" key="1">
    <source>
        <dbReference type="SAM" id="MobiDB-lite"/>
    </source>
</evidence>
<feature type="region of interest" description="Disordered" evidence="1">
    <location>
        <begin position="906"/>
        <end position="927"/>
    </location>
</feature>
<evidence type="ECO:0000313" key="2">
    <source>
        <dbReference type="EMBL" id="CAJ1394802.1"/>
    </source>
</evidence>
<name>A0AA36IVK7_9DINO</name>
<feature type="compositionally biased region" description="Basic residues" evidence="1">
    <location>
        <begin position="917"/>
        <end position="927"/>
    </location>
</feature>
<feature type="compositionally biased region" description="Low complexity" evidence="1">
    <location>
        <begin position="166"/>
        <end position="177"/>
    </location>
</feature>
<proteinExistence type="predicted"/>
<dbReference type="Proteomes" id="UP001178507">
    <property type="component" value="Unassembled WGS sequence"/>
</dbReference>
<feature type="region of interest" description="Disordered" evidence="1">
    <location>
        <begin position="112"/>
        <end position="177"/>
    </location>
</feature>